<dbReference type="Proteomes" id="UP000000366">
    <property type="component" value="Plasmid RPME01"/>
</dbReference>
<evidence type="ECO:0000313" key="2">
    <source>
        <dbReference type="Proteomes" id="UP000000366"/>
    </source>
</evidence>
<keyword evidence="1" id="KW-0614">Plasmid</keyword>
<protein>
    <submittedName>
        <fullName evidence="1">Uncharacterized protein</fullName>
    </submittedName>
</protein>
<name>A2SP14_METPP</name>
<accession>A2SP14</accession>
<organism evidence="1 2">
    <name type="scientific">Methylibium petroleiphilum (strain ATCC BAA-1232 / LMG 22953 / PM1)</name>
    <dbReference type="NCBI Taxonomy" id="420662"/>
    <lineage>
        <taxon>Bacteria</taxon>
        <taxon>Pseudomonadati</taxon>
        <taxon>Pseudomonadota</taxon>
        <taxon>Betaproteobacteria</taxon>
        <taxon>Burkholderiales</taxon>
        <taxon>Sphaerotilaceae</taxon>
        <taxon>Methylibium</taxon>
    </lineage>
</organism>
<geneLocation type="plasmid" evidence="1 2">
    <name>RPME01</name>
</geneLocation>
<dbReference type="EMBL" id="CP000556">
    <property type="protein sequence ID" value="ABM97303.1"/>
    <property type="molecule type" value="Genomic_DNA"/>
</dbReference>
<keyword evidence="2" id="KW-1185">Reference proteome</keyword>
<reference evidence="1 2" key="1">
    <citation type="journal article" date="2007" name="J. Bacteriol.">
        <title>Whole-genome analysis of the methyl tert-butyl ether-degrading beta-proteobacterium Methylibium petroleiphilum PM1.</title>
        <authorList>
            <person name="Kane S.R."/>
            <person name="Chakicherla A.Y."/>
            <person name="Chain P.S.G."/>
            <person name="Schmidt R."/>
            <person name="Shin M.W."/>
            <person name="Legler T.C."/>
            <person name="Scow K.M."/>
            <person name="Larimer F.W."/>
            <person name="Lucas S.M."/>
            <person name="Richardson P.M."/>
            <person name="Hristova K.R."/>
        </authorList>
    </citation>
    <scope>NUCLEOTIDE SEQUENCE [LARGE SCALE GENOMIC DNA]</scope>
    <source>
        <strain evidence="2">ATCC BAA-1232 / LMG 22953 / PM1</strain>
        <plasmid evidence="1 2">RPME01</plasmid>
    </source>
</reference>
<gene>
    <name evidence="1" type="ordered locus">Mpe_B0533</name>
</gene>
<dbReference type="RefSeq" id="WP_011831856.1">
    <property type="nucleotide sequence ID" value="NC_008826.1"/>
</dbReference>
<dbReference type="HOGENOM" id="CLU_1711120_0_0_4"/>
<dbReference type="AlphaFoldDB" id="A2SP14"/>
<sequence>MADIKVKKDAEKRFAWSHEEWALSKNFQTADEFETWLNNESKYFIRCNAGFYAQCVIVCIESKGDEFLAYVDAYKGKFPPWYTAEELAALDIDELRKEPAKIKWDEDWEWTTLRKTDFPLRLKEVVFLYPPQEPAIPWLFLSPEESGLNKMKI</sequence>
<evidence type="ECO:0000313" key="1">
    <source>
        <dbReference type="EMBL" id="ABM97303.1"/>
    </source>
</evidence>
<dbReference type="KEGG" id="mpt:Mpe_B0533"/>
<proteinExistence type="predicted"/>